<feature type="compositionally biased region" description="Polar residues" evidence="1">
    <location>
        <begin position="206"/>
        <end position="221"/>
    </location>
</feature>
<keyword evidence="2" id="KW-1185">Reference proteome</keyword>
<accession>A0A8B8AUK9</accession>
<protein>
    <submittedName>
        <fullName evidence="3">Uncharacterized protein LOC111104894</fullName>
    </submittedName>
</protein>
<evidence type="ECO:0000313" key="2">
    <source>
        <dbReference type="Proteomes" id="UP000694844"/>
    </source>
</evidence>
<dbReference type="Proteomes" id="UP000694844">
    <property type="component" value="Chromosome 7"/>
</dbReference>
<evidence type="ECO:0000313" key="3">
    <source>
        <dbReference type="RefSeq" id="XP_022294771.1"/>
    </source>
</evidence>
<sequence length="248" mass="26981">MEDENSQHLVKAMSQDSMTIIQTEVGQQLNGANTNTQQTGNNLSQENSSSSSQGNASLVEYSDWDSSEKDSEAVEPSTSQGTPGIKFSNGVVPVPNALSDAIAKAKPNQKIQVDSSLKFVRNVVYKFPLKGGIKFYRYDGEFLVPNPVNAEGMAEGGVGERREKALRGNATGMHMSTPQTNRKFLKAAEAVGTKVFKGGRFWTHSGGPQRSFRATSSSNGEVQDEAEKSSSQESKQGRKRPIEVRVRF</sequence>
<reference evidence="3" key="1">
    <citation type="submission" date="2025-08" db="UniProtKB">
        <authorList>
            <consortium name="RefSeq"/>
        </authorList>
    </citation>
    <scope>IDENTIFICATION</scope>
    <source>
        <tissue evidence="3">Whole sample</tissue>
    </source>
</reference>
<name>A0A8B8AUK9_CRAVI</name>
<evidence type="ECO:0000256" key="1">
    <source>
        <dbReference type="SAM" id="MobiDB-lite"/>
    </source>
</evidence>
<gene>
    <name evidence="3" type="primary">LOC111104894</name>
</gene>
<feature type="region of interest" description="Disordered" evidence="1">
    <location>
        <begin position="21"/>
        <end position="89"/>
    </location>
</feature>
<organism evidence="2 3">
    <name type="scientific">Crassostrea virginica</name>
    <name type="common">Eastern oyster</name>
    <dbReference type="NCBI Taxonomy" id="6565"/>
    <lineage>
        <taxon>Eukaryota</taxon>
        <taxon>Metazoa</taxon>
        <taxon>Spiralia</taxon>
        <taxon>Lophotrochozoa</taxon>
        <taxon>Mollusca</taxon>
        <taxon>Bivalvia</taxon>
        <taxon>Autobranchia</taxon>
        <taxon>Pteriomorphia</taxon>
        <taxon>Ostreida</taxon>
        <taxon>Ostreoidea</taxon>
        <taxon>Ostreidae</taxon>
        <taxon>Crassostrea</taxon>
    </lineage>
</organism>
<dbReference type="GeneID" id="111104894"/>
<dbReference type="RefSeq" id="XP_022294771.1">
    <property type="nucleotide sequence ID" value="XM_022439063.1"/>
</dbReference>
<feature type="compositionally biased region" description="Low complexity" evidence="1">
    <location>
        <begin position="26"/>
        <end position="58"/>
    </location>
</feature>
<proteinExistence type="predicted"/>
<dbReference type="KEGG" id="cvn:111104894"/>
<feature type="region of interest" description="Disordered" evidence="1">
    <location>
        <begin position="199"/>
        <end position="248"/>
    </location>
</feature>
<dbReference type="AlphaFoldDB" id="A0A8B8AUK9"/>